<dbReference type="STRING" id="99656.SAMN05421659_11253"/>
<feature type="transmembrane region" description="Helical" evidence="2">
    <location>
        <begin position="6"/>
        <end position="25"/>
    </location>
</feature>
<dbReference type="AlphaFoldDB" id="A0A1I0R655"/>
<protein>
    <submittedName>
        <fullName evidence="3">Uncharacterized protein</fullName>
    </submittedName>
</protein>
<proteinExistence type="predicted"/>
<name>A0A1I0R655_9FIRM</name>
<evidence type="ECO:0000256" key="1">
    <source>
        <dbReference type="SAM" id="MobiDB-lite"/>
    </source>
</evidence>
<dbReference type="Proteomes" id="UP000199701">
    <property type="component" value="Unassembled WGS sequence"/>
</dbReference>
<keyword evidence="2" id="KW-1133">Transmembrane helix</keyword>
<organism evidence="3 4">
    <name type="scientific">[Clostridium] fimetarium</name>
    <dbReference type="NCBI Taxonomy" id="99656"/>
    <lineage>
        <taxon>Bacteria</taxon>
        <taxon>Bacillati</taxon>
        <taxon>Bacillota</taxon>
        <taxon>Clostridia</taxon>
        <taxon>Lachnospirales</taxon>
        <taxon>Lachnospiraceae</taxon>
    </lineage>
</organism>
<evidence type="ECO:0000313" key="3">
    <source>
        <dbReference type="EMBL" id="SEW36086.1"/>
    </source>
</evidence>
<keyword evidence="4" id="KW-1185">Reference proteome</keyword>
<evidence type="ECO:0000313" key="4">
    <source>
        <dbReference type="Proteomes" id="UP000199701"/>
    </source>
</evidence>
<accession>A0A1I0R655</accession>
<evidence type="ECO:0000256" key="2">
    <source>
        <dbReference type="SAM" id="Phobius"/>
    </source>
</evidence>
<dbReference type="RefSeq" id="WP_092455396.1">
    <property type="nucleotide sequence ID" value="NZ_FOJI01000012.1"/>
</dbReference>
<feature type="region of interest" description="Disordered" evidence="1">
    <location>
        <begin position="33"/>
        <end position="55"/>
    </location>
</feature>
<gene>
    <name evidence="3" type="ORF">SAMN05421659_11253</name>
</gene>
<dbReference type="EMBL" id="FOJI01000012">
    <property type="protein sequence ID" value="SEW36086.1"/>
    <property type="molecule type" value="Genomic_DNA"/>
</dbReference>
<sequence>MKKLPIVEVVMGAVLLISVIGFYALQQNGDKDAQESTTASSENNSESGQLIGSNGQPYTLAVREDKSVNMDITDKMDYYSKKVYITERNFLSQQYGNIGDTVYFSTVIGNSPNYVPASAKVTNIKITNEISDEDMNLVDKSVSRAQKSGGLGWNCFVRNFANMDETVTKEKAESLSSYVIADVILTNYSDNDIIINLSQLKMPVIEDNGIMSWYTYSESVNKDYVSRSGDGNNIVLLQTDKSVDYVGMISSASGNSGVGNSTYYHEPDPSMAVSESMFYLAKGELKLKLLYVITDKELATGKVCFCGGYGTEGISTSATIRYRNDGFRIRINQGASNEGNN</sequence>
<keyword evidence="2" id="KW-0472">Membrane</keyword>
<reference evidence="3 4" key="1">
    <citation type="submission" date="2016-10" db="EMBL/GenBank/DDBJ databases">
        <authorList>
            <person name="de Groot N.N."/>
        </authorList>
    </citation>
    <scope>NUCLEOTIDE SEQUENCE [LARGE SCALE GENOMIC DNA]</scope>
    <source>
        <strain evidence="3 4">DSM 9179</strain>
    </source>
</reference>
<keyword evidence="2" id="KW-0812">Transmembrane</keyword>
<feature type="compositionally biased region" description="Low complexity" evidence="1">
    <location>
        <begin position="35"/>
        <end position="47"/>
    </location>
</feature>